<dbReference type="EMBL" id="KN822012">
    <property type="protein sequence ID" value="KIM67467.1"/>
    <property type="molecule type" value="Genomic_DNA"/>
</dbReference>
<feature type="domain" description="DUF6589" evidence="1">
    <location>
        <begin position="3"/>
        <end position="101"/>
    </location>
</feature>
<dbReference type="Proteomes" id="UP000053989">
    <property type="component" value="Unassembled WGS sequence"/>
</dbReference>
<protein>
    <recommendedName>
        <fullName evidence="1">DUF6589 domain-containing protein</fullName>
    </recommendedName>
</protein>
<reference evidence="3" key="2">
    <citation type="submission" date="2015-01" db="EMBL/GenBank/DDBJ databases">
        <title>Evolutionary Origins and Diversification of the Mycorrhizal Mutualists.</title>
        <authorList>
            <consortium name="DOE Joint Genome Institute"/>
            <consortium name="Mycorrhizal Genomics Consortium"/>
            <person name="Kohler A."/>
            <person name="Kuo A."/>
            <person name="Nagy L.G."/>
            <person name="Floudas D."/>
            <person name="Copeland A."/>
            <person name="Barry K.W."/>
            <person name="Cichocki N."/>
            <person name="Veneault-Fourrey C."/>
            <person name="LaButti K."/>
            <person name="Lindquist E.A."/>
            <person name="Lipzen A."/>
            <person name="Lundell T."/>
            <person name="Morin E."/>
            <person name="Murat C."/>
            <person name="Riley R."/>
            <person name="Ohm R."/>
            <person name="Sun H."/>
            <person name="Tunlid A."/>
            <person name="Henrissat B."/>
            <person name="Grigoriev I.V."/>
            <person name="Hibbett D.S."/>
            <person name="Martin F."/>
        </authorList>
    </citation>
    <scope>NUCLEOTIDE SEQUENCE [LARGE SCALE GENOMIC DNA]</scope>
    <source>
        <strain evidence="3">Foug A</strain>
    </source>
</reference>
<dbReference type="OrthoDB" id="3251235at2759"/>
<accession>A0A0C3ARA2</accession>
<dbReference type="InterPro" id="IPR046496">
    <property type="entry name" value="DUF6589"/>
</dbReference>
<name>A0A0C3ARA2_9AGAM</name>
<keyword evidence="3" id="KW-1185">Reference proteome</keyword>
<reference evidence="2 3" key="1">
    <citation type="submission" date="2014-04" db="EMBL/GenBank/DDBJ databases">
        <authorList>
            <consortium name="DOE Joint Genome Institute"/>
            <person name="Kuo A."/>
            <person name="Kohler A."/>
            <person name="Nagy L.G."/>
            <person name="Floudas D."/>
            <person name="Copeland A."/>
            <person name="Barry K.W."/>
            <person name="Cichocki N."/>
            <person name="Veneault-Fourrey C."/>
            <person name="LaButti K."/>
            <person name="Lindquist E.A."/>
            <person name="Lipzen A."/>
            <person name="Lundell T."/>
            <person name="Morin E."/>
            <person name="Murat C."/>
            <person name="Sun H."/>
            <person name="Tunlid A."/>
            <person name="Henrissat B."/>
            <person name="Grigoriev I.V."/>
            <person name="Hibbett D.S."/>
            <person name="Martin F."/>
            <person name="Nordberg H.P."/>
            <person name="Cantor M.N."/>
            <person name="Hua S.X."/>
        </authorList>
    </citation>
    <scope>NUCLEOTIDE SEQUENCE [LARGE SCALE GENOMIC DNA]</scope>
    <source>
        <strain evidence="2 3">Foug A</strain>
    </source>
</reference>
<feature type="non-terminal residue" evidence="2">
    <location>
        <position position="1"/>
    </location>
</feature>
<dbReference type="HOGENOM" id="CLU_108148_0_0_1"/>
<feature type="non-terminal residue" evidence="2">
    <location>
        <position position="173"/>
    </location>
</feature>
<organism evidence="2 3">
    <name type="scientific">Scleroderma citrinum Foug A</name>
    <dbReference type="NCBI Taxonomy" id="1036808"/>
    <lineage>
        <taxon>Eukaryota</taxon>
        <taxon>Fungi</taxon>
        <taxon>Dikarya</taxon>
        <taxon>Basidiomycota</taxon>
        <taxon>Agaricomycotina</taxon>
        <taxon>Agaricomycetes</taxon>
        <taxon>Agaricomycetidae</taxon>
        <taxon>Boletales</taxon>
        <taxon>Sclerodermatineae</taxon>
        <taxon>Sclerodermataceae</taxon>
        <taxon>Scleroderma</taxon>
    </lineage>
</organism>
<dbReference type="AlphaFoldDB" id="A0A0C3ARA2"/>
<evidence type="ECO:0000313" key="3">
    <source>
        <dbReference type="Proteomes" id="UP000053989"/>
    </source>
</evidence>
<gene>
    <name evidence="2" type="ORF">SCLCIDRAFT_82628</name>
</gene>
<dbReference type="STRING" id="1036808.A0A0C3ARA2"/>
<proteinExistence type="predicted"/>
<sequence>FNIEILELMQGLQWEWPEVYSRDYVQKYSWLVNRSEKPNAFTAVNQAQEQNISDIKVTYHSFGPGATWEYLHKVSPAIPTLRAVQWHMEREFVTLTWGAQHGAPSKDEDVGKLTDQYVKSKLHIYTQGWNNKGVLSSHAEDVINTGVVDLEHLHTLENWWKVQAYQCWTDEEW</sequence>
<evidence type="ECO:0000259" key="1">
    <source>
        <dbReference type="Pfam" id="PF20231"/>
    </source>
</evidence>
<evidence type="ECO:0000313" key="2">
    <source>
        <dbReference type="EMBL" id="KIM67467.1"/>
    </source>
</evidence>
<dbReference type="InParanoid" id="A0A0C3ARA2"/>
<dbReference type="Pfam" id="PF20231">
    <property type="entry name" value="DUF6589"/>
    <property type="match status" value="1"/>
</dbReference>